<feature type="region of interest" description="Disordered" evidence="1">
    <location>
        <begin position="57"/>
        <end position="109"/>
    </location>
</feature>
<feature type="compositionally biased region" description="Polar residues" evidence="1">
    <location>
        <begin position="100"/>
        <end position="109"/>
    </location>
</feature>
<dbReference type="AlphaFoldDB" id="A0A2N5SHY2"/>
<name>A0A2N5SHY2_9BASI</name>
<organism evidence="2 3">
    <name type="scientific">Puccinia coronata f. sp. avenae</name>
    <dbReference type="NCBI Taxonomy" id="200324"/>
    <lineage>
        <taxon>Eukaryota</taxon>
        <taxon>Fungi</taxon>
        <taxon>Dikarya</taxon>
        <taxon>Basidiomycota</taxon>
        <taxon>Pucciniomycotina</taxon>
        <taxon>Pucciniomycetes</taxon>
        <taxon>Pucciniales</taxon>
        <taxon>Pucciniaceae</taxon>
        <taxon>Puccinia</taxon>
    </lineage>
</organism>
<reference evidence="2 3" key="1">
    <citation type="submission" date="2017-11" db="EMBL/GenBank/DDBJ databases">
        <title>De novo assembly and phasing of dikaryotic genomes from two isolates of Puccinia coronata f. sp. avenae, the causal agent of oat crown rust.</title>
        <authorList>
            <person name="Miller M.E."/>
            <person name="Zhang Y."/>
            <person name="Omidvar V."/>
            <person name="Sperschneider J."/>
            <person name="Schwessinger B."/>
            <person name="Raley C."/>
            <person name="Palmer J.M."/>
            <person name="Garnica D."/>
            <person name="Upadhyaya N."/>
            <person name="Rathjen J."/>
            <person name="Taylor J.M."/>
            <person name="Park R.F."/>
            <person name="Dodds P.N."/>
            <person name="Hirsch C.D."/>
            <person name="Kianian S.F."/>
            <person name="Figueroa M."/>
        </authorList>
    </citation>
    <scope>NUCLEOTIDE SEQUENCE [LARGE SCALE GENOMIC DNA]</scope>
    <source>
        <strain evidence="2">12SD80</strain>
    </source>
</reference>
<dbReference type="Proteomes" id="UP000235392">
    <property type="component" value="Unassembled WGS sequence"/>
</dbReference>
<evidence type="ECO:0000256" key="1">
    <source>
        <dbReference type="SAM" id="MobiDB-lite"/>
    </source>
</evidence>
<feature type="compositionally biased region" description="Polar residues" evidence="1">
    <location>
        <begin position="57"/>
        <end position="76"/>
    </location>
</feature>
<protein>
    <submittedName>
        <fullName evidence="2">Uncharacterized protein</fullName>
    </submittedName>
</protein>
<sequence length="161" mass="17696">MAKSTCAAVPGTRQQVPPPGTHQGCAQHVRTWLRSNTWLTDLTPDLGLTPQLNSIHDLSSNSGSHQPGLNDSSNGSHLLFTSKPLGCPYGKPQENEENRPVNTVSDSQGNAISGKYLSARNLAIHRSEEYKRSLEIKARNVHQSDTSPLEHPHRSRRFSIV</sequence>
<feature type="region of interest" description="Disordered" evidence="1">
    <location>
        <begin position="139"/>
        <end position="161"/>
    </location>
</feature>
<evidence type="ECO:0000313" key="3">
    <source>
        <dbReference type="Proteomes" id="UP000235392"/>
    </source>
</evidence>
<proteinExistence type="predicted"/>
<feature type="region of interest" description="Disordered" evidence="1">
    <location>
        <begin position="1"/>
        <end position="23"/>
    </location>
</feature>
<evidence type="ECO:0000313" key="2">
    <source>
        <dbReference type="EMBL" id="PLW12831.1"/>
    </source>
</evidence>
<comment type="caution">
    <text evidence="2">The sequence shown here is derived from an EMBL/GenBank/DDBJ whole genome shotgun (WGS) entry which is preliminary data.</text>
</comment>
<dbReference type="EMBL" id="PGCI01000872">
    <property type="protein sequence ID" value="PLW12831.1"/>
    <property type="molecule type" value="Genomic_DNA"/>
</dbReference>
<gene>
    <name evidence="2" type="ORF">PCASD_22469</name>
</gene>
<accession>A0A2N5SHY2</accession>